<dbReference type="InterPro" id="IPR044974">
    <property type="entry name" value="Disease_R_plants"/>
</dbReference>
<evidence type="ECO:0000256" key="1">
    <source>
        <dbReference type="ARBA" id="ARBA00008894"/>
    </source>
</evidence>
<dbReference type="SUPFAM" id="SSF52540">
    <property type="entry name" value="P-loop containing nucleoside triphosphate hydrolases"/>
    <property type="match status" value="1"/>
</dbReference>
<evidence type="ECO:0000256" key="2">
    <source>
        <dbReference type="ARBA" id="ARBA00022614"/>
    </source>
</evidence>
<keyword evidence="2" id="KW-0433">Leucine-rich repeat</keyword>
<sequence>MKKKKKKHLLPHHHYIFLLLLLLLLLLHHHLHLLCLITMAELTILGWFATPIIEAMVHKAHSYISNHLHLHPCMEDDDELRALESTLTQILSVVSVAESLPIAVNSASHHRALLRQLRDAAYEAEDLLDEFGYLLLRAKVESKIMVLLSPPLADKFRHKLKKILKKLDRVNASAERLLHVVGLENGNPSITSASAPPQQHEAVIARRATSSFLLENQVFGRDKEQDEMLKLLLERDSRTGLVISVIGDGGVGKTTLAQIVYNDRRVADRFDLRMWVCVSENFDLSRLTREILLSACDDANGCLLNLDKLQEQLKKRVASKRFLLVLDDVWNDERIEEWENKDRWRKLLAPLRFGGRGSKIIVTTRLKMVARMLDAENSIHLKGLGEDDFWLLFKKHAFGSAQHNENSELQEVGKQIVEKLQGSPLGAKVVGGILNTEMSVENWKRVLRSPTWDGIMPVLRLSYRNLPSHLQRCFAYCSIFPKDWKFEPDSLIYMWMGQGFLRPEEGSNTRMEEVGRIYFFDLLARSFFQILEHNYTTYYVMHDMIHDLAQSVSKEECFRIEGSNEQKIPSTVRHLSINTDVLTQLEKS</sequence>
<dbReference type="InterPro" id="IPR002182">
    <property type="entry name" value="NB-ARC"/>
</dbReference>
<dbReference type="FunFam" id="3.40.50.300:FF:001091">
    <property type="entry name" value="Probable disease resistance protein At1g61300"/>
    <property type="match status" value="1"/>
</dbReference>
<feature type="domain" description="NB-ARC" evidence="6">
    <location>
        <begin position="223"/>
        <end position="399"/>
    </location>
</feature>
<evidence type="ECO:0000313" key="10">
    <source>
        <dbReference type="RefSeq" id="XP_020088414.1"/>
    </source>
</evidence>
<evidence type="ECO:0000313" key="9">
    <source>
        <dbReference type="Proteomes" id="UP000515123"/>
    </source>
</evidence>
<dbReference type="GO" id="GO:0043531">
    <property type="term" value="F:ADP binding"/>
    <property type="evidence" value="ECO:0007669"/>
    <property type="project" value="InterPro"/>
</dbReference>
<evidence type="ECO:0000256" key="3">
    <source>
        <dbReference type="ARBA" id="ARBA00022737"/>
    </source>
</evidence>
<dbReference type="PRINTS" id="PR00364">
    <property type="entry name" value="DISEASERSIST"/>
</dbReference>
<name>A0A6P5EXW2_ANACO</name>
<dbReference type="InterPro" id="IPR041118">
    <property type="entry name" value="Rx_N"/>
</dbReference>
<feature type="domain" description="Disease resistance N-terminal" evidence="7">
    <location>
        <begin position="53"/>
        <end position="143"/>
    </location>
</feature>
<dbReference type="Gene3D" id="3.40.50.300">
    <property type="entry name" value="P-loop containing nucleotide triphosphate hydrolases"/>
    <property type="match status" value="1"/>
</dbReference>
<keyword evidence="9" id="KW-1185">Reference proteome</keyword>
<dbReference type="InterPro" id="IPR042197">
    <property type="entry name" value="Apaf_helical"/>
</dbReference>
<dbReference type="RefSeq" id="XP_020088414.1">
    <property type="nucleotide sequence ID" value="XM_020232825.1"/>
</dbReference>
<gene>
    <name evidence="10" type="primary">LOC109710315</name>
</gene>
<dbReference type="GO" id="GO:0002758">
    <property type="term" value="P:innate immune response-activating signaling pathway"/>
    <property type="evidence" value="ECO:0007669"/>
    <property type="project" value="UniProtKB-ARBA"/>
</dbReference>
<dbReference type="FunFam" id="1.10.10.10:FF:000322">
    <property type="entry name" value="Probable disease resistance protein At1g63360"/>
    <property type="match status" value="1"/>
</dbReference>
<evidence type="ECO:0000259" key="7">
    <source>
        <dbReference type="Pfam" id="PF18052"/>
    </source>
</evidence>
<dbReference type="InterPro" id="IPR027417">
    <property type="entry name" value="P-loop_NTPase"/>
</dbReference>
<dbReference type="Gene3D" id="1.10.10.10">
    <property type="entry name" value="Winged helix-like DNA-binding domain superfamily/Winged helix DNA-binding domain"/>
    <property type="match status" value="1"/>
</dbReference>
<dbReference type="PANTHER" id="PTHR23155:SF1241">
    <property type="entry name" value="DISEASE RESISTANCE RPP13-LIKE PROTEIN 1-RELATED"/>
    <property type="match status" value="1"/>
</dbReference>
<dbReference type="GeneID" id="109710315"/>
<dbReference type="Gene3D" id="1.20.5.4130">
    <property type="match status" value="1"/>
</dbReference>
<keyword evidence="5" id="KW-0611">Plant defense</keyword>
<comment type="similarity">
    <text evidence="1">Belongs to the disease resistance NB-LRR family.</text>
</comment>
<evidence type="ECO:0000259" key="8">
    <source>
        <dbReference type="Pfam" id="PF23559"/>
    </source>
</evidence>
<dbReference type="Pfam" id="PF00931">
    <property type="entry name" value="NB-ARC"/>
    <property type="match status" value="1"/>
</dbReference>
<dbReference type="PANTHER" id="PTHR23155">
    <property type="entry name" value="DISEASE RESISTANCE PROTEIN RP"/>
    <property type="match status" value="1"/>
</dbReference>
<dbReference type="GO" id="GO:0042742">
    <property type="term" value="P:defense response to bacterium"/>
    <property type="evidence" value="ECO:0007669"/>
    <property type="project" value="UniProtKB-ARBA"/>
</dbReference>
<keyword evidence="4" id="KW-0547">Nucleotide-binding</keyword>
<dbReference type="GO" id="GO:0009626">
    <property type="term" value="P:plant-type hypersensitive response"/>
    <property type="evidence" value="ECO:0007669"/>
    <property type="project" value="UniProtKB-ARBA"/>
</dbReference>
<dbReference type="InterPro" id="IPR058922">
    <property type="entry name" value="WHD_DRP"/>
</dbReference>
<feature type="domain" description="Disease resistance protein winged helix" evidence="8">
    <location>
        <begin position="479"/>
        <end position="549"/>
    </location>
</feature>
<accession>A0A6P5EXW2</accession>
<evidence type="ECO:0000256" key="5">
    <source>
        <dbReference type="ARBA" id="ARBA00022821"/>
    </source>
</evidence>
<protein>
    <submittedName>
        <fullName evidence="10">Disease resistance protein RGA2-like</fullName>
    </submittedName>
</protein>
<evidence type="ECO:0000259" key="6">
    <source>
        <dbReference type="Pfam" id="PF00931"/>
    </source>
</evidence>
<dbReference type="OrthoDB" id="37484at2759"/>
<keyword evidence="3" id="KW-0677">Repeat</keyword>
<proteinExistence type="inferred from homology"/>
<reference evidence="10" key="2">
    <citation type="submission" date="2025-08" db="UniProtKB">
        <authorList>
            <consortium name="RefSeq"/>
        </authorList>
    </citation>
    <scope>IDENTIFICATION</scope>
    <source>
        <tissue evidence="10">Leaf</tissue>
    </source>
</reference>
<dbReference type="Proteomes" id="UP000515123">
    <property type="component" value="Linkage group 5"/>
</dbReference>
<dbReference type="Gene3D" id="1.10.8.430">
    <property type="entry name" value="Helical domain of apoptotic protease-activating factors"/>
    <property type="match status" value="1"/>
</dbReference>
<evidence type="ECO:0000256" key="4">
    <source>
        <dbReference type="ARBA" id="ARBA00022741"/>
    </source>
</evidence>
<organism evidence="9 10">
    <name type="scientific">Ananas comosus</name>
    <name type="common">Pineapple</name>
    <name type="synonym">Ananas ananas</name>
    <dbReference type="NCBI Taxonomy" id="4615"/>
    <lineage>
        <taxon>Eukaryota</taxon>
        <taxon>Viridiplantae</taxon>
        <taxon>Streptophyta</taxon>
        <taxon>Embryophyta</taxon>
        <taxon>Tracheophyta</taxon>
        <taxon>Spermatophyta</taxon>
        <taxon>Magnoliopsida</taxon>
        <taxon>Liliopsida</taxon>
        <taxon>Poales</taxon>
        <taxon>Bromeliaceae</taxon>
        <taxon>Bromelioideae</taxon>
        <taxon>Ananas</taxon>
    </lineage>
</organism>
<dbReference type="Pfam" id="PF23559">
    <property type="entry name" value="WHD_DRP"/>
    <property type="match status" value="1"/>
</dbReference>
<reference evidence="9" key="1">
    <citation type="journal article" date="2015" name="Nat. Genet.">
        <title>The pineapple genome and the evolution of CAM photosynthesis.</title>
        <authorList>
            <person name="Ming R."/>
            <person name="VanBuren R."/>
            <person name="Wai C.M."/>
            <person name="Tang H."/>
            <person name="Schatz M.C."/>
            <person name="Bowers J.E."/>
            <person name="Lyons E."/>
            <person name="Wang M.L."/>
            <person name="Chen J."/>
            <person name="Biggers E."/>
            <person name="Zhang J."/>
            <person name="Huang L."/>
            <person name="Zhang L."/>
            <person name="Miao W."/>
            <person name="Zhang J."/>
            <person name="Ye Z."/>
            <person name="Miao C."/>
            <person name="Lin Z."/>
            <person name="Wang H."/>
            <person name="Zhou H."/>
            <person name="Yim W.C."/>
            <person name="Priest H.D."/>
            <person name="Zheng C."/>
            <person name="Woodhouse M."/>
            <person name="Edger P.P."/>
            <person name="Guyot R."/>
            <person name="Guo H.B."/>
            <person name="Guo H."/>
            <person name="Zheng G."/>
            <person name="Singh R."/>
            <person name="Sharma A."/>
            <person name="Min X."/>
            <person name="Zheng Y."/>
            <person name="Lee H."/>
            <person name="Gurtowski J."/>
            <person name="Sedlazeck F.J."/>
            <person name="Harkess A."/>
            <person name="McKain M.R."/>
            <person name="Liao Z."/>
            <person name="Fang J."/>
            <person name="Liu J."/>
            <person name="Zhang X."/>
            <person name="Zhang Q."/>
            <person name="Hu W."/>
            <person name="Qin Y."/>
            <person name="Wang K."/>
            <person name="Chen L.Y."/>
            <person name="Shirley N."/>
            <person name="Lin Y.R."/>
            <person name="Liu L.Y."/>
            <person name="Hernandez A.G."/>
            <person name="Wright C.L."/>
            <person name="Bulone V."/>
            <person name="Tuskan G.A."/>
            <person name="Heath K."/>
            <person name="Zee F."/>
            <person name="Moore P.H."/>
            <person name="Sunkar R."/>
            <person name="Leebens-Mack J.H."/>
            <person name="Mockler T."/>
            <person name="Bennetzen J.L."/>
            <person name="Freeling M."/>
            <person name="Sankoff D."/>
            <person name="Paterson A.H."/>
            <person name="Zhu X."/>
            <person name="Yang X."/>
            <person name="Smith J.A."/>
            <person name="Cushman J.C."/>
            <person name="Paull R.E."/>
            <person name="Yu Q."/>
        </authorList>
    </citation>
    <scope>NUCLEOTIDE SEQUENCE [LARGE SCALE GENOMIC DNA]</scope>
    <source>
        <strain evidence="9">cv. F153</strain>
    </source>
</reference>
<dbReference type="AlphaFoldDB" id="A0A6P5EXW2"/>
<dbReference type="InterPro" id="IPR036388">
    <property type="entry name" value="WH-like_DNA-bd_sf"/>
</dbReference>
<dbReference type="Pfam" id="PF18052">
    <property type="entry name" value="Rx_N"/>
    <property type="match status" value="1"/>
</dbReference>